<gene>
    <name evidence="14" type="primary">Tmem81</name>
    <name evidence="14" type="ORF">TODMEX_R04946</name>
</gene>
<dbReference type="Proteomes" id="UP000660247">
    <property type="component" value="Unassembled WGS sequence"/>
</dbReference>
<evidence type="ECO:0000313" key="15">
    <source>
        <dbReference type="Proteomes" id="UP000660247"/>
    </source>
</evidence>
<dbReference type="OrthoDB" id="9390762at2759"/>
<comment type="caution">
    <text evidence="14">The sequence shown here is derived from an EMBL/GenBank/DDBJ whole genome shotgun (WGS) entry which is preliminary data.</text>
</comment>
<evidence type="ECO:0000256" key="10">
    <source>
        <dbReference type="ARBA" id="ARBA00050022"/>
    </source>
</evidence>
<dbReference type="InterPro" id="IPR007110">
    <property type="entry name" value="Ig-like_dom"/>
</dbReference>
<keyword evidence="4 12" id="KW-0732">Signal</keyword>
<evidence type="ECO:0000256" key="8">
    <source>
        <dbReference type="ARBA" id="ARBA00023319"/>
    </source>
</evidence>
<feature type="non-terminal residue" evidence="14">
    <location>
        <position position="1"/>
    </location>
</feature>
<dbReference type="AlphaFoldDB" id="A0A851DLC0"/>
<evidence type="ECO:0000313" key="14">
    <source>
        <dbReference type="EMBL" id="NWI69098.1"/>
    </source>
</evidence>
<evidence type="ECO:0000256" key="12">
    <source>
        <dbReference type="SAM" id="SignalP"/>
    </source>
</evidence>
<feature type="signal peptide" evidence="12">
    <location>
        <begin position="1"/>
        <end position="24"/>
    </location>
</feature>
<keyword evidence="6 11" id="KW-0472">Membrane</keyword>
<evidence type="ECO:0000256" key="3">
    <source>
        <dbReference type="ARBA" id="ARBA00022692"/>
    </source>
</evidence>
<keyword evidence="2" id="KW-1003">Cell membrane</keyword>
<accession>A0A851DLC0</accession>
<dbReference type="EMBL" id="WEIS01076456">
    <property type="protein sequence ID" value="NWI69098.1"/>
    <property type="molecule type" value="Genomic_DNA"/>
</dbReference>
<dbReference type="GO" id="GO:0005886">
    <property type="term" value="C:plasma membrane"/>
    <property type="evidence" value="ECO:0007669"/>
    <property type="project" value="UniProtKB-SubCell"/>
</dbReference>
<keyword evidence="3 11" id="KW-0812">Transmembrane</keyword>
<feature type="domain" description="Ig-like" evidence="13">
    <location>
        <begin position="96"/>
        <end position="170"/>
    </location>
</feature>
<dbReference type="PANTHER" id="PTHR35670:SF1">
    <property type="entry name" value="TRANSMEMBRANE PROTEIN 81"/>
    <property type="match status" value="1"/>
</dbReference>
<feature type="transmembrane region" description="Helical" evidence="11">
    <location>
        <begin position="228"/>
        <end position="251"/>
    </location>
</feature>
<evidence type="ECO:0000259" key="13">
    <source>
        <dbReference type="PROSITE" id="PS50835"/>
    </source>
</evidence>
<dbReference type="PROSITE" id="PS50835">
    <property type="entry name" value="IG_LIKE"/>
    <property type="match status" value="1"/>
</dbReference>
<evidence type="ECO:0000256" key="11">
    <source>
        <dbReference type="SAM" id="Phobius"/>
    </source>
</evidence>
<evidence type="ECO:0000256" key="2">
    <source>
        <dbReference type="ARBA" id="ARBA00022475"/>
    </source>
</evidence>
<feature type="chain" id="PRO_5032348777" description="Transmembrane protein 81" evidence="12">
    <location>
        <begin position="25"/>
        <end position="258"/>
    </location>
</feature>
<evidence type="ECO:0000256" key="5">
    <source>
        <dbReference type="ARBA" id="ARBA00022989"/>
    </source>
</evidence>
<evidence type="ECO:0000256" key="4">
    <source>
        <dbReference type="ARBA" id="ARBA00022729"/>
    </source>
</evidence>
<dbReference type="InterPro" id="IPR039293">
    <property type="entry name" value="TMEM81"/>
</dbReference>
<dbReference type="CDD" id="cd00096">
    <property type="entry name" value="Ig"/>
    <property type="match status" value="1"/>
</dbReference>
<evidence type="ECO:0000256" key="9">
    <source>
        <dbReference type="ARBA" id="ARBA00049937"/>
    </source>
</evidence>
<proteinExistence type="predicted"/>
<comment type="subcellular location">
    <subcellularLocation>
        <location evidence="1">Cell membrane</location>
        <topology evidence="1">Single-pass type I membrane protein</topology>
    </subcellularLocation>
</comment>
<keyword evidence="8" id="KW-0393">Immunoglobulin domain</keyword>
<sequence>MKNLRNGRVLGILLCAFCLPLVASFRPVTIPPELKNVAAKVAVNATSCSVTCGLGVKVEEMCEVTPAGERRNCTLRRSSCVISWNCGLLHFNVPVGKPFQLSCLASDEGGVDSGACSYKWRFAPGLITTNNLLFIPFRNPEPVFRLSSTEESDAGTYRCDVQMLKTLRIIKRIYFGVRVIPNDLADLNFEKFLTWEQKLAADKLEGKAKNHTREEVQKQQHFKQEELLHAYLVGLGSGVIGGVLVTMALWASMKIWRR</sequence>
<evidence type="ECO:0000256" key="1">
    <source>
        <dbReference type="ARBA" id="ARBA00004251"/>
    </source>
</evidence>
<protein>
    <recommendedName>
        <fullName evidence="10">Transmembrane protein 81</fullName>
    </recommendedName>
</protein>
<keyword evidence="7" id="KW-1015">Disulfide bond</keyword>
<feature type="non-terminal residue" evidence="14">
    <location>
        <position position="258"/>
    </location>
</feature>
<name>A0A851DLC0_TODME</name>
<dbReference type="SUPFAM" id="SSF48726">
    <property type="entry name" value="Immunoglobulin"/>
    <property type="match status" value="1"/>
</dbReference>
<dbReference type="PANTHER" id="PTHR35670">
    <property type="entry name" value="TRANSMEMBRANE PROTEIN 81"/>
    <property type="match status" value="1"/>
</dbReference>
<comment type="function">
    <text evidence="9">Essential fertilization factor required for male fertility. Part of a conserved trimeric sperm complex with the essential fertilization factors IZUMO1 and SPACA6 which bridges sperm and oocyte membranes during fertilization by binding to IZUMO1R/JUNO on the oocyte.</text>
</comment>
<dbReference type="InterPro" id="IPR036179">
    <property type="entry name" value="Ig-like_dom_sf"/>
</dbReference>
<evidence type="ECO:0000256" key="6">
    <source>
        <dbReference type="ARBA" id="ARBA00023136"/>
    </source>
</evidence>
<organism evidence="14 15">
    <name type="scientific">Todus mexicanus</name>
    <name type="common">Puerto Rican tody</name>
    <dbReference type="NCBI Taxonomy" id="135184"/>
    <lineage>
        <taxon>Eukaryota</taxon>
        <taxon>Metazoa</taxon>
        <taxon>Chordata</taxon>
        <taxon>Craniata</taxon>
        <taxon>Vertebrata</taxon>
        <taxon>Euteleostomi</taxon>
        <taxon>Archelosauria</taxon>
        <taxon>Archosauria</taxon>
        <taxon>Dinosauria</taxon>
        <taxon>Saurischia</taxon>
        <taxon>Theropoda</taxon>
        <taxon>Coelurosauria</taxon>
        <taxon>Aves</taxon>
        <taxon>Neognathae</taxon>
        <taxon>Neoaves</taxon>
        <taxon>Telluraves</taxon>
        <taxon>Coraciimorphae</taxon>
        <taxon>Coraciiformes</taxon>
        <taxon>Todidae</taxon>
        <taxon>Todus</taxon>
    </lineage>
</organism>
<keyword evidence="5 11" id="KW-1133">Transmembrane helix</keyword>
<keyword evidence="15" id="KW-1185">Reference proteome</keyword>
<evidence type="ECO:0000256" key="7">
    <source>
        <dbReference type="ARBA" id="ARBA00023157"/>
    </source>
</evidence>
<reference evidence="14" key="1">
    <citation type="submission" date="2019-10" db="EMBL/GenBank/DDBJ databases">
        <title>Bird 10,000 Genomes (B10K) Project - Family phase.</title>
        <authorList>
            <person name="Zhang G."/>
        </authorList>
    </citation>
    <scope>NUCLEOTIDE SEQUENCE</scope>
    <source>
        <strain evidence="14">B10K-DU-002-69</strain>
        <tissue evidence="14">Muscle</tissue>
    </source>
</reference>